<evidence type="ECO:0000313" key="1">
    <source>
        <dbReference type="EMBL" id="MFM0103866.1"/>
    </source>
</evidence>
<evidence type="ECO:0000313" key="2">
    <source>
        <dbReference type="Proteomes" id="UP001629235"/>
    </source>
</evidence>
<gene>
    <name evidence="1" type="ORF">PQR01_10375</name>
</gene>
<organism evidence="1 2">
    <name type="scientific">Paraburkholderia rhynchosiae</name>
    <dbReference type="NCBI Taxonomy" id="487049"/>
    <lineage>
        <taxon>Bacteria</taxon>
        <taxon>Pseudomonadati</taxon>
        <taxon>Pseudomonadota</taxon>
        <taxon>Betaproteobacteria</taxon>
        <taxon>Burkholderiales</taxon>
        <taxon>Burkholderiaceae</taxon>
        <taxon>Paraburkholderia</taxon>
    </lineage>
</organism>
<name>A0ACC7N9D7_9BURK</name>
<keyword evidence="2" id="KW-1185">Reference proteome</keyword>
<dbReference type="EMBL" id="JAQQDW010000015">
    <property type="protein sequence ID" value="MFM0103866.1"/>
    <property type="molecule type" value="Genomic_DNA"/>
</dbReference>
<protein>
    <submittedName>
        <fullName evidence="1">Uncharacterized protein</fullName>
    </submittedName>
</protein>
<dbReference type="Proteomes" id="UP001629235">
    <property type="component" value="Unassembled WGS sequence"/>
</dbReference>
<proteinExistence type="predicted"/>
<comment type="caution">
    <text evidence="1">The sequence shown here is derived from an EMBL/GenBank/DDBJ whole genome shotgun (WGS) entry which is preliminary data.</text>
</comment>
<accession>A0ACC7N9D7</accession>
<sequence>MPPFAALPRPACAKVLRVTAALAYARLLRRVVSAEAQKIFAVRIAPHVLHAIQRDIRGDEEDVEPGMTLNVLDRAEMTAAGLRVALRAIDDPSLRVLMELRLPRTVVQRMTHFEVCDTRVKTAHDLLDAAYTLARGEAC</sequence>
<reference evidence="1 2" key="1">
    <citation type="journal article" date="2024" name="Chem. Sci.">
        <title>Discovery of megapolipeptins by genome mining of a Burkholderiales bacteria collection.</title>
        <authorList>
            <person name="Paulo B.S."/>
            <person name="Recchia M.J.J."/>
            <person name="Lee S."/>
            <person name="Fergusson C.H."/>
            <person name="Romanowski S.B."/>
            <person name="Hernandez A."/>
            <person name="Krull N."/>
            <person name="Liu D.Y."/>
            <person name="Cavanagh H."/>
            <person name="Bos A."/>
            <person name="Gray C.A."/>
            <person name="Murphy B.T."/>
            <person name="Linington R.G."/>
            <person name="Eustaquio A.S."/>
        </authorList>
    </citation>
    <scope>NUCLEOTIDE SEQUENCE [LARGE SCALE GENOMIC DNA]</scope>
    <source>
        <strain evidence="1 2">RL18-126-BIB-B</strain>
    </source>
</reference>